<organism evidence="4 5">
    <name type="scientific">Burkholderia ubonensis</name>
    <dbReference type="NCBI Taxonomy" id="101571"/>
    <lineage>
        <taxon>Bacteria</taxon>
        <taxon>Pseudomonadati</taxon>
        <taxon>Pseudomonadota</taxon>
        <taxon>Betaproteobacteria</taxon>
        <taxon>Burkholderiales</taxon>
        <taxon>Burkholderiaceae</taxon>
        <taxon>Burkholderia</taxon>
        <taxon>Burkholderia cepacia complex</taxon>
    </lineage>
</organism>
<dbReference type="InterPro" id="IPR039251">
    <property type="entry name" value="OXLD1"/>
</dbReference>
<accession>A0AB74CXK0</accession>
<feature type="domain" description="Oxidoreductase-like" evidence="3">
    <location>
        <begin position="41"/>
        <end position="80"/>
    </location>
</feature>
<evidence type="ECO:0000313" key="5">
    <source>
        <dbReference type="Proteomes" id="UP000273734"/>
    </source>
</evidence>
<feature type="coiled-coil region" evidence="1">
    <location>
        <begin position="62"/>
        <end position="89"/>
    </location>
</feature>
<reference evidence="4 5" key="1">
    <citation type="submission" date="2018-08" db="EMBL/GenBank/DDBJ databases">
        <title>Comparative analysis of Burkholderia isolates from Puerto Rico.</title>
        <authorList>
            <person name="Hall C."/>
            <person name="Sahl J."/>
            <person name="Wagner D."/>
        </authorList>
    </citation>
    <scope>NUCLEOTIDE SEQUENCE [LARGE SCALE GENOMIC DNA]</scope>
    <source>
        <strain evidence="4 5">Bp8964</strain>
    </source>
</reference>
<comment type="caution">
    <text evidence="4">The sequence shown here is derived from an EMBL/GenBank/DDBJ whole genome shotgun (WGS) entry which is preliminary data.</text>
</comment>
<evidence type="ECO:0000313" key="4">
    <source>
        <dbReference type="EMBL" id="RQP69313.1"/>
    </source>
</evidence>
<protein>
    <recommendedName>
        <fullName evidence="3">Oxidoreductase-like domain-containing protein</fullName>
    </recommendedName>
</protein>
<dbReference type="InterPro" id="IPR019180">
    <property type="entry name" value="Oxidoreductase-like_N"/>
</dbReference>
<dbReference type="Proteomes" id="UP000273734">
    <property type="component" value="Unassembled WGS sequence"/>
</dbReference>
<keyword evidence="1" id="KW-0175">Coiled coil</keyword>
<dbReference type="Pfam" id="PF09791">
    <property type="entry name" value="Oxidored-like"/>
    <property type="match status" value="1"/>
</dbReference>
<evidence type="ECO:0000256" key="2">
    <source>
        <dbReference type="SAM" id="MobiDB-lite"/>
    </source>
</evidence>
<proteinExistence type="predicted"/>
<dbReference type="PANTHER" id="PTHR21193">
    <property type="entry name" value="OXIDOREDUCTASE-LIKE DOMAIN-CONTAINING PROTEIN 1"/>
    <property type="match status" value="1"/>
</dbReference>
<feature type="compositionally biased region" description="Basic residues" evidence="2">
    <location>
        <begin position="1"/>
        <end position="10"/>
    </location>
</feature>
<feature type="region of interest" description="Disordered" evidence="2">
    <location>
        <begin position="1"/>
        <end position="50"/>
    </location>
</feature>
<sequence length="90" mass="10475">MTARSRRQVARHPLILGVPRHSIRAVPKPAYPESSTDDPRPTPPQQPELEDCCNSGCSPCIFDLYEDAMERYRVELAEWEARQAKRKRRR</sequence>
<dbReference type="PANTHER" id="PTHR21193:SF3">
    <property type="entry name" value="OXIDOREDUCTASE-LIKE DOMAIN-CONTAINING PROTEIN 1"/>
    <property type="match status" value="1"/>
</dbReference>
<dbReference type="EMBL" id="QTNY01000033">
    <property type="protein sequence ID" value="RQP69313.1"/>
    <property type="molecule type" value="Genomic_DNA"/>
</dbReference>
<evidence type="ECO:0000259" key="3">
    <source>
        <dbReference type="Pfam" id="PF09791"/>
    </source>
</evidence>
<gene>
    <name evidence="4" type="ORF">DF015_32235</name>
</gene>
<name>A0AB74CXK0_9BURK</name>
<dbReference type="AlphaFoldDB" id="A0AB74CXK0"/>
<evidence type="ECO:0000256" key="1">
    <source>
        <dbReference type="SAM" id="Coils"/>
    </source>
</evidence>